<dbReference type="PANTHER" id="PTHR43072">
    <property type="entry name" value="N-ACETYLTRANSFERASE"/>
    <property type="match status" value="1"/>
</dbReference>
<evidence type="ECO:0000259" key="1">
    <source>
        <dbReference type="PROSITE" id="PS51186"/>
    </source>
</evidence>
<dbReference type="RefSeq" id="WP_271191430.1">
    <property type="nucleotide sequence ID" value="NZ_CP115667.1"/>
</dbReference>
<dbReference type="InterPro" id="IPR000182">
    <property type="entry name" value="GNAT_dom"/>
</dbReference>
<proteinExistence type="predicted"/>
<reference evidence="2 3" key="1">
    <citation type="submission" date="2023-01" db="EMBL/GenBank/DDBJ databases">
        <authorList>
            <person name="Lee S.H."/>
            <person name="Jung H.S."/>
            <person name="Yun J.U."/>
        </authorList>
    </citation>
    <scope>NUCLEOTIDE SEQUENCE [LARGE SCALE GENOMIC DNA]</scope>
    <source>
        <strain evidence="2 3">CBA3646</strain>
    </source>
</reference>
<dbReference type="CDD" id="cd04301">
    <property type="entry name" value="NAT_SF"/>
    <property type="match status" value="1"/>
</dbReference>
<dbReference type="SUPFAM" id="SSF55729">
    <property type="entry name" value="Acyl-CoA N-acyltransferases (Nat)"/>
    <property type="match status" value="1"/>
</dbReference>
<sequence length="181" mass="19652">MQYNTTIELKDGRACVLRHGTPSDAAGVMATLKKVREETDFLLSYEEGGLTLDGERDLLARQEASPSALQLCAVVDGNIVGTAGVSAIGSNEKIKHRAELGVSVEQAYWNLGIGRALAEACIEAAKHAGYRQLELEVVADNVRAVALYEKLGFETHGRNPRGFYSQQAGWQELVSMGLTWD</sequence>
<evidence type="ECO:0000313" key="2">
    <source>
        <dbReference type="EMBL" id="WBW49899.1"/>
    </source>
</evidence>
<dbReference type="Pfam" id="PF00583">
    <property type="entry name" value="Acetyltransf_1"/>
    <property type="match status" value="1"/>
</dbReference>
<dbReference type="InterPro" id="IPR016181">
    <property type="entry name" value="Acyl_CoA_acyltransferase"/>
</dbReference>
<evidence type="ECO:0000313" key="3">
    <source>
        <dbReference type="Proteomes" id="UP001210339"/>
    </source>
</evidence>
<dbReference type="Gene3D" id="3.40.630.30">
    <property type="match status" value="1"/>
</dbReference>
<name>A0ABY7QT00_9FIRM</name>
<keyword evidence="3" id="KW-1185">Reference proteome</keyword>
<accession>A0ABY7QT00</accession>
<organism evidence="2 3">
    <name type="scientific">Peptoniphilus equinus</name>
    <dbReference type="NCBI Taxonomy" id="3016343"/>
    <lineage>
        <taxon>Bacteria</taxon>
        <taxon>Bacillati</taxon>
        <taxon>Bacillota</taxon>
        <taxon>Tissierellia</taxon>
        <taxon>Tissierellales</taxon>
        <taxon>Peptoniphilaceae</taxon>
        <taxon>Peptoniphilus</taxon>
    </lineage>
</organism>
<dbReference type="Proteomes" id="UP001210339">
    <property type="component" value="Chromosome"/>
</dbReference>
<feature type="domain" description="N-acetyltransferase" evidence="1">
    <location>
        <begin position="30"/>
        <end position="181"/>
    </location>
</feature>
<protein>
    <submittedName>
        <fullName evidence="2">GNAT family N-acetyltransferase</fullName>
    </submittedName>
</protein>
<gene>
    <name evidence="2" type="ORF">O6R05_07825</name>
</gene>
<dbReference type="EMBL" id="CP115667">
    <property type="protein sequence ID" value="WBW49899.1"/>
    <property type="molecule type" value="Genomic_DNA"/>
</dbReference>
<dbReference type="PROSITE" id="PS51186">
    <property type="entry name" value="GNAT"/>
    <property type="match status" value="1"/>
</dbReference>